<dbReference type="PANTHER" id="PTHR43157">
    <property type="entry name" value="PHOSPHATIDYLINOSITOL-GLYCAN BIOSYNTHESIS CLASS F PROTEIN-RELATED"/>
    <property type="match status" value="1"/>
</dbReference>
<comment type="caution">
    <text evidence="2">The sequence shown here is derived from an EMBL/GenBank/DDBJ whole genome shotgun (WGS) entry which is preliminary data.</text>
</comment>
<dbReference type="Gene3D" id="3.40.50.720">
    <property type="entry name" value="NAD(P)-binding Rossmann-like Domain"/>
    <property type="match status" value="1"/>
</dbReference>
<dbReference type="AlphaFoldDB" id="A0A7J5A7C8"/>
<dbReference type="InterPro" id="IPR002347">
    <property type="entry name" value="SDR_fam"/>
</dbReference>
<dbReference type="SUPFAM" id="SSF51735">
    <property type="entry name" value="NAD(P)-binding Rossmann-fold domains"/>
    <property type="match status" value="1"/>
</dbReference>
<organism evidence="2 3">
    <name type="scientific">Tenacibaculum aiptasiae</name>
    <dbReference type="NCBI Taxonomy" id="426481"/>
    <lineage>
        <taxon>Bacteria</taxon>
        <taxon>Pseudomonadati</taxon>
        <taxon>Bacteroidota</taxon>
        <taxon>Flavobacteriia</taxon>
        <taxon>Flavobacteriales</taxon>
        <taxon>Flavobacteriaceae</taxon>
        <taxon>Tenacibaculum</taxon>
    </lineage>
</organism>
<protein>
    <submittedName>
        <fullName evidence="2">SDR family NAD(P)-dependent oxidoreductase</fullName>
    </submittedName>
</protein>
<gene>
    <name evidence="2" type="ORF">F7018_16700</name>
</gene>
<evidence type="ECO:0000313" key="3">
    <source>
        <dbReference type="Proteomes" id="UP000467305"/>
    </source>
</evidence>
<dbReference type="RefSeq" id="WP_150901244.1">
    <property type="nucleotide sequence ID" value="NZ_WAAU01000034.1"/>
</dbReference>
<dbReference type="InterPro" id="IPR036291">
    <property type="entry name" value="NAD(P)-bd_dom_sf"/>
</dbReference>
<dbReference type="NCBIfam" id="NF004846">
    <property type="entry name" value="PRK06197.1"/>
    <property type="match status" value="1"/>
</dbReference>
<keyword evidence="1" id="KW-0560">Oxidoreductase</keyword>
<sequence>MAKWDENNIPNLSNKIAIITGGNTGLGYQISLELARKNAIIIIACRTIDKGFTAINQIEKTLTKKIDADVIRLDLTDINSVKEFTKEFTKKYNRLDILINNAGVVSLEKHQLTKDGVEMHMATNHLGHFALVGLLLPQIKKTPNARVVTMSSGAYLFANLDFDDINYEKRAYERTKCYGASKLANLLFMVSLDKLFKTHNYSAISVGAHPGLSATKGQKGRAKGLFYKTMAQSVKMGALPALMGATDENTKGQTYFGPRWFIRGNPKPTKLKEIVFDEVLVKKLWEYSVETTGVNYEF</sequence>
<dbReference type="Pfam" id="PF00106">
    <property type="entry name" value="adh_short"/>
    <property type="match status" value="1"/>
</dbReference>
<keyword evidence="3" id="KW-1185">Reference proteome</keyword>
<dbReference type="Proteomes" id="UP000467305">
    <property type="component" value="Unassembled WGS sequence"/>
</dbReference>
<evidence type="ECO:0000256" key="1">
    <source>
        <dbReference type="ARBA" id="ARBA00023002"/>
    </source>
</evidence>
<dbReference type="PANTHER" id="PTHR43157:SF31">
    <property type="entry name" value="PHOSPHATIDYLINOSITOL-GLYCAN BIOSYNTHESIS CLASS F PROTEIN"/>
    <property type="match status" value="1"/>
</dbReference>
<name>A0A7J5A7C8_9FLAO</name>
<dbReference type="GO" id="GO:0016491">
    <property type="term" value="F:oxidoreductase activity"/>
    <property type="evidence" value="ECO:0007669"/>
    <property type="project" value="UniProtKB-KW"/>
</dbReference>
<reference evidence="2 3" key="1">
    <citation type="submission" date="2019-09" db="EMBL/GenBank/DDBJ databases">
        <authorList>
            <person name="Cao W.R."/>
        </authorList>
    </citation>
    <scope>NUCLEOTIDE SEQUENCE [LARGE SCALE GENOMIC DNA]</scope>
    <source>
        <strain evidence="3">a4</strain>
    </source>
</reference>
<dbReference type="OrthoDB" id="597510at2"/>
<evidence type="ECO:0000313" key="2">
    <source>
        <dbReference type="EMBL" id="KAB1153471.1"/>
    </source>
</evidence>
<dbReference type="PRINTS" id="PR00081">
    <property type="entry name" value="GDHRDH"/>
</dbReference>
<dbReference type="EMBL" id="WAAU01000034">
    <property type="protein sequence ID" value="KAB1153471.1"/>
    <property type="molecule type" value="Genomic_DNA"/>
</dbReference>
<accession>A0A7J5A7C8</accession>
<proteinExistence type="predicted"/>